<evidence type="ECO:0008006" key="3">
    <source>
        <dbReference type="Google" id="ProtNLM"/>
    </source>
</evidence>
<gene>
    <name evidence="2" type="ORF">LCGC14_1652580</name>
</gene>
<accession>A0A0F9IIX2</accession>
<name>A0A0F9IIX2_9ZZZZ</name>
<dbReference type="EMBL" id="LAZR01013919">
    <property type="protein sequence ID" value="KKM19739.1"/>
    <property type="molecule type" value="Genomic_DNA"/>
</dbReference>
<evidence type="ECO:0000256" key="1">
    <source>
        <dbReference type="ARBA" id="ARBA00023125"/>
    </source>
</evidence>
<evidence type="ECO:0000313" key="2">
    <source>
        <dbReference type="EMBL" id="KKM19739.1"/>
    </source>
</evidence>
<dbReference type="Gene3D" id="1.10.150.130">
    <property type="match status" value="1"/>
</dbReference>
<comment type="caution">
    <text evidence="2">The sequence shown here is derived from an EMBL/GenBank/DDBJ whole genome shotgun (WGS) entry which is preliminary data.</text>
</comment>
<reference evidence="2" key="1">
    <citation type="journal article" date="2015" name="Nature">
        <title>Complex archaea that bridge the gap between prokaryotes and eukaryotes.</title>
        <authorList>
            <person name="Spang A."/>
            <person name="Saw J.H."/>
            <person name="Jorgensen S.L."/>
            <person name="Zaremba-Niedzwiedzka K."/>
            <person name="Martijn J."/>
            <person name="Lind A.E."/>
            <person name="van Eijk R."/>
            <person name="Schleper C."/>
            <person name="Guy L."/>
            <person name="Ettema T.J."/>
        </authorList>
    </citation>
    <scope>NUCLEOTIDE SEQUENCE</scope>
</reference>
<dbReference type="AlphaFoldDB" id="A0A0F9IIX2"/>
<protein>
    <recommendedName>
        <fullName evidence="3">Core-binding (CB) domain-containing protein</fullName>
    </recommendedName>
</protein>
<keyword evidence="1" id="KW-0238">DNA-binding</keyword>
<sequence>MLLEFAQKRDEVYYSERLGVDFIEKTFNILQKDFEGRLKQSEVQNLRVIRMLGDFQLHGSVLRRYYKHKEILHSQYFIEVINNFKQYCIEKEYSTVTIGHYTKQSARFLDYCDSQGHTSCNEINLTLI</sequence>
<proteinExistence type="predicted"/>
<dbReference type="GO" id="GO:0003677">
    <property type="term" value="F:DNA binding"/>
    <property type="evidence" value="ECO:0007669"/>
    <property type="project" value="UniProtKB-KW"/>
</dbReference>
<dbReference type="InterPro" id="IPR010998">
    <property type="entry name" value="Integrase_recombinase_N"/>
</dbReference>
<organism evidence="2">
    <name type="scientific">marine sediment metagenome</name>
    <dbReference type="NCBI Taxonomy" id="412755"/>
    <lineage>
        <taxon>unclassified sequences</taxon>
        <taxon>metagenomes</taxon>
        <taxon>ecological metagenomes</taxon>
    </lineage>
</organism>